<dbReference type="InterPro" id="IPR051690">
    <property type="entry name" value="PseI-like"/>
</dbReference>
<dbReference type="Gene3D" id="3.90.1210.10">
    <property type="entry name" value="Antifreeze-like/N-acetylneuraminic acid synthase C-terminal domain"/>
    <property type="match status" value="1"/>
</dbReference>
<dbReference type="AlphaFoldDB" id="A0A4Z1ACC6"/>
<dbReference type="CDD" id="cd11615">
    <property type="entry name" value="SAF_NeuB_like"/>
    <property type="match status" value="1"/>
</dbReference>
<dbReference type="Proteomes" id="UP000298263">
    <property type="component" value="Unassembled WGS sequence"/>
</dbReference>
<proteinExistence type="predicted"/>
<dbReference type="InterPro" id="IPR013974">
    <property type="entry name" value="SAF"/>
</dbReference>
<dbReference type="PROSITE" id="PS50844">
    <property type="entry name" value="AFP_LIKE"/>
    <property type="match status" value="1"/>
</dbReference>
<dbReference type="EMBL" id="RQGP01000022">
    <property type="protein sequence ID" value="TGL90225.1"/>
    <property type="molecule type" value="Genomic_DNA"/>
</dbReference>
<organism evidence="2 3">
    <name type="scientific">Leptospira congkakensis</name>
    <dbReference type="NCBI Taxonomy" id="2484932"/>
    <lineage>
        <taxon>Bacteria</taxon>
        <taxon>Pseudomonadati</taxon>
        <taxon>Spirochaetota</taxon>
        <taxon>Spirochaetia</taxon>
        <taxon>Leptospirales</taxon>
        <taxon>Leptospiraceae</taxon>
        <taxon>Leptospira</taxon>
    </lineage>
</organism>
<dbReference type="SUPFAM" id="SSF51269">
    <property type="entry name" value="AFP III-like domain"/>
    <property type="match status" value="1"/>
</dbReference>
<evidence type="ECO:0000259" key="1">
    <source>
        <dbReference type="PROSITE" id="PS50844"/>
    </source>
</evidence>
<keyword evidence="3" id="KW-1185">Reference proteome</keyword>
<dbReference type="PANTHER" id="PTHR42966">
    <property type="entry name" value="N-ACETYLNEURAMINATE SYNTHASE"/>
    <property type="match status" value="1"/>
</dbReference>
<gene>
    <name evidence="2" type="ORF">EHQ69_09735</name>
</gene>
<dbReference type="Pfam" id="PF08666">
    <property type="entry name" value="SAF"/>
    <property type="match status" value="1"/>
</dbReference>
<dbReference type="Gene3D" id="3.20.20.70">
    <property type="entry name" value="Aldolase class I"/>
    <property type="match status" value="1"/>
</dbReference>
<dbReference type="OrthoDB" id="9814210at2"/>
<dbReference type="InterPro" id="IPR036732">
    <property type="entry name" value="AFP_Neu5c_C_sf"/>
</dbReference>
<dbReference type="SUPFAM" id="SSF51569">
    <property type="entry name" value="Aldolase"/>
    <property type="match status" value="1"/>
</dbReference>
<dbReference type="GO" id="GO:0016051">
    <property type="term" value="P:carbohydrate biosynthetic process"/>
    <property type="evidence" value="ECO:0007669"/>
    <property type="project" value="InterPro"/>
</dbReference>
<dbReference type="InterPro" id="IPR057736">
    <property type="entry name" value="SAF_PseI/NeuA/NeuB"/>
</dbReference>
<dbReference type="InterPro" id="IPR013132">
    <property type="entry name" value="PseI/NeuA/B-like_N"/>
</dbReference>
<evidence type="ECO:0000313" key="2">
    <source>
        <dbReference type="EMBL" id="TGL90225.1"/>
    </source>
</evidence>
<reference evidence="2" key="1">
    <citation type="journal article" date="2019" name="PLoS Negl. Trop. Dis.">
        <title>Revisiting the worldwide diversity of Leptospira species in the environment.</title>
        <authorList>
            <person name="Vincent A.T."/>
            <person name="Schiettekatte O."/>
            <person name="Bourhy P."/>
            <person name="Veyrier F.J."/>
            <person name="Picardeau M."/>
        </authorList>
    </citation>
    <scope>NUCLEOTIDE SEQUENCE [LARGE SCALE GENOMIC DNA]</scope>
    <source>
        <strain evidence="2">201702422</strain>
    </source>
</reference>
<name>A0A4Z1ACC6_9LEPT</name>
<dbReference type="InterPro" id="IPR006190">
    <property type="entry name" value="SAF_AFP_Neu5Ac"/>
</dbReference>
<evidence type="ECO:0000313" key="3">
    <source>
        <dbReference type="Proteomes" id="UP000298263"/>
    </source>
</evidence>
<dbReference type="SMART" id="SM00858">
    <property type="entry name" value="SAF"/>
    <property type="match status" value="1"/>
</dbReference>
<dbReference type="InterPro" id="IPR013785">
    <property type="entry name" value="Aldolase_TIM"/>
</dbReference>
<dbReference type="Pfam" id="PF03102">
    <property type="entry name" value="NeuB"/>
    <property type="match status" value="1"/>
</dbReference>
<comment type="caution">
    <text evidence="2">The sequence shown here is derived from an EMBL/GenBank/DDBJ whole genome shotgun (WGS) entry which is preliminary data.</text>
</comment>
<feature type="domain" description="AFP-like" evidence="1">
    <location>
        <begin position="289"/>
        <end position="348"/>
    </location>
</feature>
<dbReference type="PANTHER" id="PTHR42966:SF1">
    <property type="entry name" value="SIALIC ACID SYNTHASE"/>
    <property type="match status" value="1"/>
</dbReference>
<accession>A0A4Z1ACC6</accession>
<sequence>MAKFLIGNRWVGDDYPPLVIAEIGINHEGSLDVAIEMVDAAIGAGAEVIKHQTHIVEDEMSEEAKGKIPGNADVSIYEIMQRCSLNEEEEFTLMNYVKDRGKIFISTPFSREAFFRLKKFNIPAIKIGSGECNNYPLIKLVSSMKVPVILSTGMNSIETIAPSVDIFRRNNVPFALLHCTNVYPTAPEDIRLDAMVALKEKFPDAVIGLSDHSLTNYPCLGAVALGASILEKHFTDSKDRPGPDIVCSMDPTDLHNMIEGSNLIFRSKQGNLKTAVDSEAPTIAFAFASVVSIRDIAEGEMLTEENIWVKRPHGGDFEAKDFERLIGSKATRFIAKNRQLKKDDIKENE</sequence>
<dbReference type="RefSeq" id="WP_135583230.1">
    <property type="nucleotide sequence ID" value="NZ_RQGO01000005.1"/>
</dbReference>
<dbReference type="GO" id="GO:0047444">
    <property type="term" value="F:N-acylneuraminate-9-phosphate synthase activity"/>
    <property type="evidence" value="ECO:0007669"/>
    <property type="project" value="TreeGrafter"/>
</dbReference>
<protein>
    <submittedName>
        <fullName evidence="2">Polyhydroxyalkanoate biosynthesis repressor PhaR</fullName>
    </submittedName>
</protein>